<evidence type="ECO:0000313" key="2">
    <source>
        <dbReference type="EMBL" id="RPA94394.1"/>
    </source>
</evidence>
<evidence type="ECO:0000313" key="3">
    <source>
        <dbReference type="Proteomes" id="UP000276215"/>
    </source>
</evidence>
<dbReference type="EMBL" id="ML120437">
    <property type="protein sequence ID" value="RPA94394.1"/>
    <property type="molecule type" value="Genomic_DNA"/>
</dbReference>
<feature type="region of interest" description="Disordered" evidence="1">
    <location>
        <begin position="1"/>
        <end position="23"/>
    </location>
</feature>
<dbReference type="Proteomes" id="UP000276215">
    <property type="component" value="Unassembled WGS sequence"/>
</dbReference>
<evidence type="ECO:0000256" key="1">
    <source>
        <dbReference type="SAM" id="MobiDB-lite"/>
    </source>
</evidence>
<dbReference type="AlphaFoldDB" id="A0A3N4JKI5"/>
<accession>A0A3N4JKI5</accession>
<keyword evidence="3" id="KW-1185">Reference proteome</keyword>
<gene>
    <name evidence="2" type="ORF">L873DRAFT_1432454</name>
</gene>
<reference evidence="2 3" key="1">
    <citation type="journal article" date="2018" name="Nat. Ecol. Evol.">
        <title>Pezizomycetes genomes reveal the molecular basis of ectomycorrhizal truffle lifestyle.</title>
        <authorList>
            <person name="Murat C."/>
            <person name="Payen T."/>
            <person name="Noel B."/>
            <person name="Kuo A."/>
            <person name="Morin E."/>
            <person name="Chen J."/>
            <person name="Kohler A."/>
            <person name="Krizsan K."/>
            <person name="Balestrini R."/>
            <person name="Da Silva C."/>
            <person name="Montanini B."/>
            <person name="Hainaut M."/>
            <person name="Levati E."/>
            <person name="Barry K.W."/>
            <person name="Belfiori B."/>
            <person name="Cichocki N."/>
            <person name="Clum A."/>
            <person name="Dockter R.B."/>
            <person name="Fauchery L."/>
            <person name="Guy J."/>
            <person name="Iotti M."/>
            <person name="Le Tacon F."/>
            <person name="Lindquist E.A."/>
            <person name="Lipzen A."/>
            <person name="Malagnac F."/>
            <person name="Mello A."/>
            <person name="Molinier V."/>
            <person name="Miyauchi S."/>
            <person name="Poulain J."/>
            <person name="Riccioni C."/>
            <person name="Rubini A."/>
            <person name="Sitrit Y."/>
            <person name="Splivallo R."/>
            <person name="Traeger S."/>
            <person name="Wang M."/>
            <person name="Zifcakova L."/>
            <person name="Wipf D."/>
            <person name="Zambonelli A."/>
            <person name="Paolocci F."/>
            <person name="Nowrousian M."/>
            <person name="Ottonello S."/>
            <person name="Baldrian P."/>
            <person name="Spatafora J.W."/>
            <person name="Henrissat B."/>
            <person name="Nagy L.G."/>
            <person name="Aury J.M."/>
            <person name="Wincker P."/>
            <person name="Grigoriev I.V."/>
            <person name="Bonfante P."/>
            <person name="Martin F.M."/>
        </authorList>
    </citation>
    <scope>NUCLEOTIDE SEQUENCE [LARGE SCALE GENOMIC DNA]</scope>
    <source>
        <strain evidence="2 3">120613-1</strain>
    </source>
</reference>
<sequence>MPSPVSFSTQKHHQPTKENIHPKTFPTFPHLSAPLSTCPHTSGTSTKAGRQSTFLITASNLQLSNNPRQHTNKFYHLSSILRNIPTLNSKRLIEIVLSFSFPSRVIPVLAGSQSSTSEQDRLNSSGYGILYCASTKYLFFLFYSYGIFT</sequence>
<name>A0A3N4JKI5_9PEZI</name>
<protein>
    <submittedName>
        <fullName evidence="2">Uncharacterized protein</fullName>
    </submittedName>
</protein>
<proteinExistence type="predicted"/>
<organism evidence="2 3">
    <name type="scientific">Choiromyces venosus 120613-1</name>
    <dbReference type="NCBI Taxonomy" id="1336337"/>
    <lineage>
        <taxon>Eukaryota</taxon>
        <taxon>Fungi</taxon>
        <taxon>Dikarya</taxon>
        <taxon>Ascomycota</taxon>
        <taxon>Pezizomycotina</taxon>
        <taxon>Pezizomycetes</taxon>
        <taxon>Pezizales</taxon>
        <taxon>Tuberaceae</taxon>
        <taxon>Choiromyces</taxon>
    </lineage>
</organism>